<protein>
    <submittedName>
        <fullName evidence="1">Uncharacterized protein</fullName>
    </submittedName>
</protein>
<gene>
    <name evidence="1" type="ORF">ABI908_23740</name>
</gene>
<accession>A0ABV0J0Q0</accession>
<name>A0ABV0J0Q0_9NEIS</name>
<organism evidence="1 2">
    <name type="scientific">Chromobacterium phragmitis</name>
    <dbReference type="NCBI Taxonomy" id="2202141"/>
    <lineage>
        <taxon>Bacteria</taxon>
        <taxon>Pseudomonadati</taxon>
        <taxon>Pseudomonadota</taxon>
        <taxon>Betaproteobacteria</taxon>
        <taxon>Neisseriales</taxon>
        <taxon>Chromobacteriaceae</taxon>
        <taxon>Chromobacterium</taxon>
    </lineage>
</organism>
<dbReference type="Proteomes" id="UP001462502">
    <property type="component" value="Unassembled WGS sequence"/>
</dbReference>
<keyword evidence="2" id="KW-1185">Reference proteome</keyword>
<sequence>MRLTIEVISERDGDSCLTSLVAVRQKVSGSVLDWVHELVNCGALGEPGVFKRMANGERVRQRLKVRLWSHTWHGYYGDEYDSGLDVLSERTYKRHRGLSDKAWHRKNYRAGRKA</sequence>
<evidence type="ECO:0000313" key="1">
    <source>
        <dbReference type="EMBL" id="MEO9387111.1"/>
    </source>
</evidence>
<evidence type="ECO:0000313" key="2">
    <source>
        <dbReference type="Proteomes" id="UP001462502"/>
    </source>
</evidence>
<dbReference type="RefSeq" id="WP_347938006.1">
    <property type="nucleotide sequence ID" value="NZ_JBDXMI010000008.1"/>
</dbReference>
<dbReference type="EMBL" id="JBDXMI010000008">
    <property type="protein sequence ID" value="MEO9387111.1"/>
    <property type="molecule type" value="Genomic_DNA"/>
</dbReference>
<reference evidence="1 2" key="1">
    <citation type="submission" date="2024-05" db="EMBL/GenBank/DDBJ databases">
        <authorList>
            <person name="De Oliveira J.P."/>
            <person name="Noriler S.A."/>
            <person name="De Oliveira A.G."/>
            <person name="Sipoli D.S."/>
        </authorList>
    </citation>
    <scope>NUCLEOTIDE SEQUENCE [LARGE SCALE GENOMIC DNA]</scope>
    <source>
        <strain evidence="1 2">LABIM192</strain>
    </source>
</reference>
<proteinExistence type="predicted"/>
<comment type="caution">
    <text evidence="1">The sequence shown here is derived from an EMBL/GenBank/DDBJ whole genome shotgun (WGS) entry which is preliminary data.</text>
</comment>